<name>A0A9Q0G082_9ROSI</name>
<evidence type="ECO:0000256" key="5">
    <source>
        <dbReference type="ARBA" id="ARBA00010570"/>
    </source>
</evidence>
<keyword evidence="14" id="KW-1185">Reference proteome</keyword>
<evidence type="ECO:0000256" key="10">
    <source>
        <dbReference type="ARBA" id="ARBA00023274"/>
    </source>
</evidence>
<evidence type="ECO:0000256" key="6">
    <source>
        <dbReference type="ARBA" id="ARBA00022490"/>
    </source>
</evidence>
<dbReference type="InterPro" id="IPR029071">
    <property type="entry name" value="Ubiquitin-like_domsf"/>
</dbReference>
<organism evidence="13 14">
    <name type="scientific">Turnera subulata</name>
    <dbReference type="NCBI Taxonomy" id="218843"/>
    <lineage>
        <taxon>Eukaryota</taxon>
        <taxon>Viridiplantae</taxon>
        <taxon>Streptophyta</taxon>
        <taxon>Embryophyta</taxon>
        <taxon>Tracheophyta</taxon>
        <taxon>Spermatophyta</taxon>
        <taxon>Magnoliopsida</taxon>
        <taxon>eudicotyledons</taxon>
        <taxon>Gunneridae</taxon>
        <taxon>Pentapetalae</taxon>
        <taxon>rosids</taxon>
        <taxon>fabids</taxon>
        <taxon>Malpighiales</taxon>
        <taxon>Passifloraceae</taxon>
        <taxon>Turnera</taxon>
    </lineage>
</organism>
<evidence type="ECO:0000313" key="13">
    <source>
        <dbReference type="EMBL" id="KAJ4839782.1"/>
    </source>
</evidence>
<dbReference type="GO" id="GO:0003729">
    <property type="term" value="F:mRNA binding"/>
    <property type="evidence" value="ECO:0007669"/>
    <property type="project" value="UniProtKB-ARBA"/>
</dbReference>
<dbReference type="GO" id="GO:0005840">
    <property type="term" value="C:ribosome"/>
    <property type="evidence" value="ECO:0007669"/>
    <property type="project" value="UniProtKB-KW"/>
</dbReference>
<dbReference type="OrthoDB" id="811849at2759"/>
<dbReference type="SMART" id="SM00213">
    <property type="entry name" value="UBQ"/>
    <property type="match status" value="1"/>
</dbReference>
<evidence type="ECO:0000313" key="14">
    <source>
        <dbReference type="Proteomes" id="UP001141552"/>
    </source>
</evidence>
<dbReference type="SMART" id="SM01377">
    <property type="entry name" value="Ribosomal_L40e"/>
    <property type="match status" value="1"/>
</dbReference>
<dbReference type="GO" id="GO:0003735">
    <property type="term" value="F:structural constituent of ribosome"/>
    <property type="evidence" value="ECO:0007669"/>
    <property type="project" value="InterPro"/>
</dbReference>
<keyword evidence="8 13" id="KW-0689">Ribosomal protein</keyword>
<dbReference type="InterPro" id="IPR019954">
    <property type="entry name" value="Ubiquitin_CS"/>
</dbReference>
<evidence type="ECO:0000256" key="3">
    <source>
        <dbReference type="ARBA" id="ARBA00004496"/>
    </source>
</evidence>
<feature type="domain" description="Ubiquitin-like" evidence="12">
    <location>
        <begin position="1"/>
        <end position="76"/>
    </location>
</feature>
<dbReference type="InterPro" id="IPR001975">
    <property type="entry name" value="Ribosomal_eL40_dom"/>
</dbReference>
<dbReference type="GO" id="GO:0005634">
    <property type="term" value="C:nucleus"/>
    <property type="evidence" value="ECO:0007669"/>
    <property type="project" value="UniProtKB-SubCell"/>
</dbReference>
<comment type="subcellular location">
    <subcellularLocation>
        <location evidence="3">Cytoplasm</location>
    </subcellularLocation>
    <subcellularLocation>
        <location evidence="2">Nucleus</location>
    </subcellularLocation>
</comment>
<dbReference type="GO" id="GO:1990904">
    <property type="term" value="C:ribonucleoprotein complex"/>
    <property type="evidence" value="ECO:0007669"/>
    <property type="project" value="UniProtKB-KW"/>
</dbReference>
<dbReference type="Proteomes" id="UP001141552">
    <property type="component" value="Unassembled WGS sequence"/>
</dbReference>
<comment type="function">
    <text evidence="1">Component of the 60S subunit of the ribosome.</text>
</comment>
<dbReference type="PROSITE" id="PS00299">
    <property type="entry name" value="UBIQUITIN_1"/>
    <property type="match status" value="1"/>
</dbReference>
<dbReference type="InterPro" id="IPR000626">
    <property type="entry name" value="Ubiquitin-like_dom"/>
</dbReference>
<sequence>MQIFVNTLTGKTIALEVESTDTIDNVKHKIEDKEGIAAHEQRLVFVGKLLGDARSLADYNIQKDSTLELVLALRGGGSGYLHFHLPPKMERKLIELAQKYNQCKQICSKCYARLSPGATNCRKKKCGHSNQLRRKKGPSAGSAFFD</sequence>
<evidence type="ECO:0000259" key="12">
    <source>
        <dbReference type="PROSITE" id="PS50053"/>
    </source>
</evidence>
<evidence type="ECO:0000256" key="9">
    <source>
        <dbReference type="ARBA" id="ARBA00023242"/>
    </source>
</evidence>
<proteinExistence type="inferred from homology"/>
<gene>
    <name evidence="13" type="ORF">Tsubulata_026577</name>
</gene>
<dbReference type="AlphaFoldDB" id="A0A9Q0G082"/>
<comment type="subunit">
    <text evidence="11">Part of the 60S ribosomal subunit.</text>
</comment>
<dbReference type="Pfam" id="PF01020">
    <property type="entry name" value="Ribosomal_L40e"/>
    <property type="match status" value="1"/>
</dbReference>
<dbReference type="GO" id="GO:0005737">
    <property type="term" value="C:cytoplasm"/>
    <property type="evidence" value="ECO:0007669"/>
    <property type="project" value="UniProtKB-SubCell"/>
</dbReference>
<evidence type="ECO:0000256" key="8">
    <source>
        <dbReference type="ARBA" id="ARBA00022980"/>
    </source>
</evidence>
<dbReference type="FunFam" id="3.10.20.90:FF:000160">
    <property type="entry name" value="Polyubiquitin-C"/>
    <property type="match status" value="1"/>
</dbReference>
<dbReference type="InterPro" id="IPR019956">
    <property type="entry name" value="Ubiquitin_dom"/>
</dbReference>
<evidence type="ECO:0000256" key="4">
    <source>
        <dbReference type="ARBA" id="ARBA00008373"/>
    </source>
</evidence>
<dbReference type="GO" id="GO:0006412">
    <property type="term" value="P:translation"/>
    <property type="evidence" value="ECO:0007669"/>
    <property type="project" value="InterPro"/>
</dbReference>
<evidence type="ECO:0000256" key="11">
    <source>
        <dbReference type="ARBA" id="ARBA00035124"/>
    </source>
</evidence>
<dbReference type="Gene3D" id="4.10.1060.50">
    <property type="match status" value="1"/>
</dbReference>
<dbReference type="InterPro" id="IPR038587">
    <property type="entry name" value="Ribosomal_eL40_sf"/>
</dbReference>
<accession>A0A9Q0G082</accession>
<dbReference type="InterPro" id="IPR011332">
    <property type="entry name" value="Ribosomal_zn-bd"/>
</dbReference>
<keyword evidence="10" id="KW-0687">Ribonucleoprotein</keyword>
<comment type="similarity">
    <text evidence="5">In the C-terminal section; belongs to the eukaryotic ribosomal protein eL40 family.</text>
</comment>
<dbReference type="InterPro" id="IPR050158">
    <property type="entry name" value="Ubiquitin_ubiquitin-like"/>
</dbReference>
<keyword evidence="7" id="KW-1017">Isopeptide bond</keyword>
<dbReference type="Gene3D" id="3.10.20.90">
    <property type="entry name" value="Phosphatidylinositol 3-kinase Catalytic Subunit, Chain A, domain 1"/>
    <property type="match status" value="1"/>
</dbReference>
<evidence type="ECO:0000256" key="2">
    <source>
        <dbReference type="ARBA" id="ARBA00004123"/>
    </source>
</evidence>
<dbReference type="PROSITE" id="PS50053">
    <property type="entry name" value="UBIQUITIN_2"/>
    <property type="match status" value="1"/>
</dbReference>
<comment type="similarity">
    <text evidence="4">In the N-terminal section; belongs to the ubiquitin family.</text>
</comment>
<comment type="caution">
    <text evidence="13">The sequence shown here is derived from an EMBL/GenBank/DDBJ whole genome shotgun (WGS) entry which is preliminary data.</text>
</comment>
<dbReference type="SUPFAM" id="SSF54236">
    <property type="entry name" value="Ubiquitin-like"/>
    <property type="match status" value="1"/>
</dbReference>
<dbReference type="PANTHER" id="PTHR10666">
    <property type="entry name" value="UBIQUITIN"/>
    <property type="match status" value="1"/>
</dbReference>
<evidence type="ECO:0000256" key="1">
    <source>
        <dbReference type="ARBA" id="ARBA00002241"/>
    </source>
</evidence>
<dbReference type="SUPFAM" id="SSF57829">
    <property type="entry name" value="Zn-binding ribosomal proteins"/>
    <property type="match status" value="1"/>
</dbReference>
<dbReference type="EMBL" id="JAKUCV010003195">
    <property type="protein sequence ID" value="KAJ4839782.1"/>
    <property type="molecule type" value="Genomic_DNA"/>
</dbReference>
<reference evidence="13" key="2">
    <citation type="journal article" date="2023" name="Plants (Basel)">
        <title>Annotation of the Turnera subulata (Passifloraceae) Draft Genome Reveals the S-Locus Evolved after the Divergence of Turneroideae from Passifloroideae in a Stepwise Manner.</title>
        <authorList>
            <person name="Henning P.M."/>
            <person name="Roalson E.H."/>
            <person name="Mir W."/>
            <person name="McCubbin A.G."/>
            <person name="Shore J.S."/>
        </authorList>
    </citation>
    <scope>NUCLEOTIDE SEQUENCE</scope>
    <source>
        <strain evidence="13">F60SS</strain>
    </source>
</reference>
<keyword evidence="6" id="KW-0963">Cytoplasm</keyword>
<reference evidence="13" key="1">
    <citation type="submission" date="2022-02" db="EMBL/GenBank/DDBJ databases">
        <authorList>
            <person name="Henning P.M."/>
            <person name="McCubbin A.G."/>
            <person name="Shore J.S."/>
        </authorList>
    </citation>
    <scope>NUCLEOTIDE SEQUENCE</scope>
    <source>
        <strain evidence="13">F60SS</strain>
        <tissue evidence="13">Leaves</tissue>
    </source>
</reference>
<dbReference type="FunFam" id="4.10.1060.50:FF:000001">
    <property type="entry name" value="ubiquitin-60S ribosomal protein L40"/>
    <property type="match status" value="1"/>
</dbReference>
<keyword evidence="9" id="KW-0539">Nucleus</keyword>
<protein>
    <submittedName>
        <fullName evidence="13">Ubiquitin-60S ribosomal protein L40</fullName>
    </submittedName>
</protein>
<dbReference type="Pfam" id="PF00240">
    <property type="entry name" value="ubiquitin"/>
    <property type="match status" value="1"/>
</dbReference>
<dbReference type="PRINTS" id="PR00348">
    <property type="entry name" value="UBIQUITIN"/>
</dbReference>
<evidence type="ECO:0000256" key="7">
    <source>
        <dbReference type="ARBA" id="ARBA00022499"/>
    </source>
</evidence>